<reference evidence="14" key="1">
    <citation type="submission" date="2021-03" db="EMBL/GenBank/DDBJ databases">
        <authorList>
            <person name="Tran Van P."/>
        </authorList>
    </citation>
    <scope>NUCLEOTIDE SEQUENCE</scope>
</reference>
<keyword evidence="9" id="KW-0067">ATP-binding</keyword>
<comment type="catalytic activity">
    <reaction evidence="12">
        <text>FMN + ATP + H(+) = FAD + diphosphate</text>
        <dbReference type="Rhea" id="RHEA:17237"/>
        <dbReference type="ChEBI" id="CHEBI:15378"/>
        <dbReference type="ChEBI" id="CHEBI:30616"/>
        <dbReference type="ChEBI" id="CHEBI:33019"/>
        <dbReference type="ChEBI" id="CHEBI:57692"/>
        <dbReference type="ChEBI" id="CHEBI:58210"/>
        <dbReference type="EC" id="2.7.7.2"/>
    </reaction>
</comment>
<evidence type="ECO:0000313" key="15">
    <source>
        <dbReference type="Proteomes" id="UP001153148"/>
    </source>
</evidence>
<dbReference type="PANTHER" id="PTHR23293:SF9">
    <property type="entry name" value="FAD SYNTHASE"/>
    <property type="match status" value="1"/>
</dbReference>
<gene>
    <name evidence="14" type="ORF">TPAB3V08_LOCUS6438</name>
</gene>
<protein>
    <recommendedName>
        <fullName evidence="2">FAD synthase</fullName>
        <ecNumber evidence="2">2.7.7.2</ecNumber>
    </recommendedName>
    <alternativeName>
        <fullName evidence="10">FAD pyrophosphorylase</fullName>
    </alternativeName>
    <alternativeName>
        <fullName evidence="11">FMN adenylyltransferase</fullName>
    </alternativeName>
</protein>
<dbReference type="SUPFAM" id="SSF52402">
    <property type="entry name" value="Adenine nucleotide alpha hydrolases-like"/>
    <property type="match status" value="1"/>
</dbReference>
<evidence type="ECO:0000256" key="3">
    <source>
        <dbReference type="ARBA" id="ARBA00022630"/>
    </source>
</evidence>
<sequence>MQSAGGDLATTPPISPVYYKVRVTVESDSQEELYKAYNKLLSVLEQDCLINFDKNPLENAHDKLMELVKKQNKDILKDAVGIMEHCCQNYRPAEVCVYFDGSLESTVTLHLYYALLSKLFCSTKIQAMNVKDTKPSQQLTKYIQETCDRYNLDICTFHCPVEEGITALVTKNQTIKVIIQGHRSSNQKTCEKIVETDSGSFQLLLVNPITNWQEVDILDFIHSLYLPYCSLYD</sequence>
<evidence type="ECO:0000256" key="1">
    <source>
        <dbReference type="ARBA" id="ARBA00004726"/>
    </source>
</evidence>
<keyword evidence="7" id="KW-0547">Nucleotide-binding</keyword>
<evidence type="ECO:0000256" key="9">
    <source>
        <dbReference type="ARBA" id="ARBA00022840"/>
    </source>
</evidence>
<dbReference type="InterPro" id="IPR002500">
    <property type="entry name" value="PAPS_reduct_dom"/>
</dbReference>
<accession>A0ABN7NXS1</accession>
<feature type="domain" description="Phosphoadenosine phosphosulphate reductase" evidence="13">
    <location>
        <begin position="174"/>
        <end position="233"/>
    </location>
</feature>
<dbReference type="EC" id="2.7.7.2" evidence="2"/>
<evidence type="ECO:0000256" key="11">
    <source>
        <dbReference type="ARBA" id="ARBA00031871"/>
    </source>
</evidence>
<proteinExistence type="predicted"/>
<comment type="pathway">
    <text evidence="1">Cofactor biosynthesis; FAD biosynthesis; FAD from FMN: step 1/1.</text>
</comment>
<keyword evidence="5" id="KW-0808">Transferase</keyword>
<keyword evidence="6" id="KW-0548">Nucleotidyltransferase</keyword>
<organism evidence="14 15">
    <name type="scientific">Timema podura</name>
    <name type="common">Walking stick</name>
    <dbReference type="NCBI Taxonomy" id="61482"/>
    <lineage>
        <taxon>Eukaryota</taxon>
        <taxon>Metazoa</taxon>
        <taxon>Ecdysozoa</taxon>
        <taxon>Arthropoda</taxon>
        <taxon>Hexapoda</taxon>
        <taxon>Insecta</taxon>
        <taxon>Pterygota</taxon>
        <taxon>Neoptera</taxon>
        <taxon>Polyneoptera</taxon>
        <taxon>Phasmatodea</taxon>
        <taxon>Timematodea</taxon>
        <taxon>Timematoidea</taxon>
        <taxon>Timematidae</taxon>
        <taxon>Timema</taxon>
    </lineage>
</organism>
<evidence type="ECO:0000313" key="14">
    <source>
        <dbReference type="EMBL" id="CAG2059475.1"/>
    </source>
</evidence>
<evidence type="ECO:0000256" key="10">
    <source>
        <dbReference type="ARBA" id="ARBA00031145"/>
    </source>
</evidence>
<evidence type="ECO:0000256" key="7">
    <source>
        <dbReference type="ARBA" id="ARBA00022741"/>
    </source>
</evidence>
<name>A0ABN7NXS1_TIMPD</name>
<evidence type="ECO:0000256" key="5">
    <source>
        <dbReference type="ARBA" id="ARBA00022679"/>
    </source>
</evidence>
<evidence type="ECO:0000256" key="8">
    <source>
        <dbReference type="ARBA" id="ARBA00022827"/>
    </source>
</evidence>
<keyword evidence="8" id="KW-0274">FAD</keyword>
<keyword evidence="4" id="KW-0288">FMN</keyword>
<dbReference type="Gene3D" id="3.40.50.620">
    <property type="entry name" value="HUPs"/>
    <property type="match status" value="1"/>
</dbReference>
<evidence type="ECO:0000256" key="12">
    <source>
        <dbReference type="ARBA" id="ARBA00049494"/>
    </source>
</evidence>
<keyword evidence="3" id="KW-0285">Flavoprotein</keyword>
<evidence type="ECO:0000256" key="6">
    <source>
        <dbReference type="ARBA" id="ARBA00022695"/>
    </source>
</evidence>
<dbReference type="Pfam" id="PF01507">
    <property type="entry name" value="PAPS_reduct"/>
    <property type="match status" value="1"/>
</dbReference>
<comment type="caution">
    <text evidence="14">The sequence shown here is derived from an EMBL/GenBank/DDBJ whole genome shotgun (WGS) entry which is preliminary data.</text>
</comment>
<keyword evidence="15" id="KW-1185">Reference proteome</keyword>
<evidence type="ECO:0000256" key="2">
    <source>
        <dbReference type="ARBA" id="ARBA00012393"/>
    </source>
</evidence>
<evidence type="ECO:0000259" key="13">
    <source>
        <dbReference type="Pfam" id="PF01507"/>
    </source>
</evidence>
<dbReference type="Proteomes" id="UP001153148">
    <property type="component" value="Unassembled WGS sequence"/>
</dbReference>
<dbReference type="PANTHER" id="PTHR23293">
    <property type="entry name" value="FAD SYNTHETASE-RELATED FMN ADENYLYLTRANSFERASE"/>
    <property type="match status" value="1"/>
</dbReference>
<dbReference type="EMBL" id="CAJPIN010009664">
    <property type="protein sequence ID" value="CAG2059475.1"/>
    <property type="molecule type" value="Genomic_DNA"/>
</dbReference>
<dbReference type="InterPro" id="IPR014729">
    <property type="entry name" value="Rossmann-like_a/b/a_fold"/>
</dbReference>
<evidence type="ECO:0000256" key="4">
    <source>
        <dbReference type="ARBA" id="ARBA00022643"/>
    </source>
</evidence>